<proteinExistence type="inferred from homology"/>
<reference evidence="2" key="1">
    <citation type="submission" date="2018-05" db="EMBL/GenBank/DDBJ databases">
        <authorList>
            <person name="Lanie J.A."/>
            <person name="Ng W.-L."/>
            <person name="Kazmierczak K.M."/>
            <person name="Andrzejewski T.M."/>
            <person name="Davidsen T.M."/>
            <person name="Wayne K.J."/>
            <person name="Tettelin H."/>
            <person name="Glass J.I."/>
            <person name="Rusch D."/>
            <person name="Podicherti R."/>
            <person name="Tsui H.-C.T."/>
            <person name="Winkler M.E."/>
        </authorList>
    </citation>
    <scope>NUCLEOTIDE SEQUENCE</scope>
</reference>
<feature type="transmembrane region" description="Helical" evidence="1">
    <location>
        <begin position="80"/>
        <end position="99"/>
    </location>
</feature>
<dbReference type="NCBIfam" id="TIGR00697">
    <property type="entry name" value="queuosine precursor transporter"/>
    <property type="match status" value="1"/>
</dbReference>
<protein>
    <recommendedName>
        <fullName evidence="3">Queuosine precursor transporter</fullName>
    </recommendedName>
</protein>
<feature type="transmembrane region" description="Helical" evidence="1">
    <location>
        <begin position="12"/>
        <end position="35"/>
    </location>
</feature>
<keyword evidence="1" id="KW-0472">Membrane</keyword>
<dbReference type="PANTHER" id="PTHR34300">
    <property type="entry name" value="QUEUOSINE PRECURSOR TRANSPORTER-RELATED"/>
    <property type="match status" value="1"/>
</dbReference>
<evidence type="ECO:0000256" key="1">
    <source>
        <dbReference type="SAM" id="Phobius"/>
    </source>
</evidence>
<dbReference type="HAMAP" id="MF_02088">
    <property type="entry name" value="Q_prec_transport"/>
    <property type="match status" value="1"/>
</dbReference>
<dbReference type="AlphaFoldDB" id="A0A382CE29"/>
<feature type="transmembrane region" description="Helical" evidence="1">
    <location>
        <begin position="47"/>
        <end position="68"/>
    </location>
</feature>
<organism evidence="2">
    <name type="scientific">marine metagenome</name>
    <dbReference type="NCBI Taxonomy" id="408172"/>
    <lineage>
        <taxon>unclassified sequences</taxon>
        <taxon>metagenomes</taxon>
        <taxon>ecological metagenomes</taxon>
    </lineage>
</organism>
<feature type="transmembrane region" description="Helical" evidence="1">
    <location>
        <begin position="204"/>
        <end position="225"/>
    </location>
</feature>
<evidence type="ECO:0008006" key="3">
    <source>
        <dbReference type="Google" id="ProtNLM"/>
    </source>
</evidence>
<sequence length="263" mass="29007">MTPNYTQRRQRVFLILSGVFLGTLSLLNILGISRFLDLSFSAFGLNIPMAVAVGVLPYPVTFICTDLISELYGRKRANEMVLMGLVLNAWIMFLLWVGGELPGFEPMDPSTGNPALDAAGRSPVFFEMRTLAFGAVTASMFAYLAAQFCDVQMFHFWKRLTNGRHLWLRNNGSTLVSQIVDTTAVILITHFYANALPVAVNEPIWPQLMTFIVSGYIFKMLVALVDTGPIYLLVGWLQPYLGLASDEEVGDSDEYGAAGTGVD</sequence>
<evidence type="ECO:0000313" key="2">
    <source>
        <dbReference type="EMBL" id="SVB24418.1"/>
    </source>
</evidence>
<dbReference type="PANTHER" id="PTHR34300:SF2">
    <property type="entry name" value="QUEUOSINE PRECURSOR TRANSPORTER-RELATED"/>
    <property type="match status" value="1"/>
</dbReference>
<dbReference type="InterPro" id="IPR003744">
    <property type="entry name" value="YhhQ"/>
</dbReference>
<keyword evidence="1" id="KW-1133">Transmembrane helix</keyword>
<name>A0A382CE29_9ZZZZ</name>
<dbReference type="Pfam" id="PF02592">
    <property type="entry name" value="Vut_1"/>
    <property type="match status" value="1"/>
</dbReference>
<keyword evidence="1" id="KW-0812">Transmembrane</keyword>
<feature type="transmembrane region" description="Helical" evidence="1">
    <location>
        <begin position="131"/>
        <end position="151"/>
    </location>
</feature>
<feature type="transmembrane region" description="Helical" evidence="1">
    <location>
        <begin position="172"/>
        <end position="192"/>
    </location>
</feature>
<gene>
    <name evidence="2" type="ORF">METZ01_LOCUS177272</name>
</gene>
<accession>A0A382CE29</accession>
<dbReference type="EMBL" id="UINC01034103">
    <property type="protein sequence ID" value="SVB24418.1"/>
    <property type="molecule type" value="Genomic_DNA"/>
</dbReference>